<feature type="domain" description="Aminotransferase class I/classII large" evidence="1">
    <location>
        <begin position="41"/>
        <end position="316"/>
    </location>
</feature>
<protein>
    <submittedName>
        <fullName evidence="2">Aminotransferase</fullName>
    </submittedName>
</protein>
<dbReference type="InterPro" id="IPR015424">
    <property type="entry name" value="PyrdxlP-dep_Trfase"/>
</dbReference>
<dbReference type="GO" id="GO:0030170">
    <property type="term" value="F:pyridoxal phosphate binding"/>
    <property type="evidence" value="ECO:0007669"/>
    <property type="project" value="InterPro"/>
</dbReference>
<reference evidence="2" key="1">
    <citation type="journal article" date="2020" name="Stud. Mycol.">
        <title>101 Dothideomycetes genomes: a test case for predicting lifestyles and emergence of pathogens.</title>
        <authorList>
            <person name="Haridas S."/>
            <person name="Albert R."/>
            <person name="Binder M."/>
            <person name="Bloem J."/>
            <person name="Labutti K."/>
            <person name="Salamov A."/>
            <person name="Andreopoulos B."/>
            <person name="Baker S."/>
            <person name="Barry K."/>
            <person name="Bills G."/>
            <person name="Bluhm B."/>
            <person name="Cannon C."/>
            <person name="Castanera R."/>
            <person name="Culley D."/>
            <person name="Daum C."/>
            <person name="Ezra D."/>
            <person name="Gonzalez J."/>
            <person name="Henrissat B."/>
            <person name="Kuo A."/>
            <person name="Liang C."/>
            <person name="Lipzen A."/>
            <person name="Lutzoni F."/>
            <person name="Magnuson J."/>
            <person name="Mondo S."/>
            <person name="Nolan M."/>
            <person name="Ohm R."/>
            <person name="Pangilinan J."/>
            <person name="Park H.-J."/>
            <person name="Ramirez L."/>
            <person name="Alfaro M."/>
            <person name="Sun H."/>
            <person name="Tritt A."/>
            <person name="Yoshinaga Y."/>
            <person name="Zwiers L.-H."/>
            <person name="Turgeon B."/>
            <person name="Goodwin S."/>
            <person name="Spatafora J."/>
            <person name="Crous P."/>
            <person name="Grigoriev I."/>
        </authorList>
    </citation>
    <scope>NUCLEOTIDE SEQUENCE</scope>
    <source>
        <strain evidence="2">CBS 279.74</strain>
    </source>
</reference>
<keyword evidence="2" id="KW-0808">Transferase</keyword>
<keyword evidence="3" id="KW-1185">Reference proteome</keyword>
<dbReference type="GO" id="GO:0047536">
    <property type="term" value="F:2-aminoadipate transaminase activity"/>
    <property type="evidence" value="ECO:0007669"/>
    <property type="project" value="TreeGrafter"/>
</dbReference>
<dbReference type="PANTHER" id="PTHR42858">
    <property type="entry name" value="AMINOTRANSFERASE"/>
    <property type="match status" value="1"/>
</dbReference>
<dbReference type="Proteomes" id="UP000799428">
    <property type="component" value="Unassembled WGS sequence"/>
</dbReference>
<proteinExistence type="predicted"/>
<dbReference type="Gene3D" id="3.40.640.10">
    <property type="entry name" value="Type I PLP-dependent aspartate aminotransferase-like (Major domain)"/>
    <property type="match status" value="1"/>
</dbReference>
<dbReference type="FunFam" id="3.40.640.10:FF:000080">
    <property type="entry name" value="Aminotransferase, putative"/>
    <property type="match status" value="1"/>
</dbReference>
<dbReference type="InterPro" id="IPR015421">
    <property type="entry name" value="PyrdxlP-dep_Trfase_major"/>
</dbReference>
<evidence type="ECO:0000313" key="2">
    <source>
        <dbReference type="EMBL" id="KAF2710174.1"/>
    </source>
</evidence>
<dbReference type="OrthoDB" id="7042322at2759"/>
<dbReference type="PANTHER" id="PTHR42858:SF1">
    <property type="entry name" value="LD15494P"/>
    <property type="match status" value="1"/>
</dbReference>
<sequence length="459" mass="50327">MTGGHINLQRGWPSLALAPSAQLLKSASNVFTSTPKTAASLVYGPSAGYAPLRESLAKWLTEIYSPKSQLQSDRICVTNGASGNLDNILARFTEPGYTRNIWIIEPSYFLACPIFMDAGFQGLMKGVPEDEEGLDVEFLRRGLQESEKKAQQQEPKLKTGTRYAKLYKHIIYCVPTFANPSGKTMSLRRREELVRLAREFDALVVTDDVYDVLRWPEHANDDASQLGSVPPRIVDVDRTLDGGPKDEWGNAMSNGSMSKIIAPGMRVGWAEATPALTLALSQLGATRSGGCPTHLSASIVHEMLSSGALQEHLKDTVNPTFRARYYGMIKAIKAELLPLGFSISVGKPYNESSKPTNEDANEASEAIAEAGGYFTYLTLPSDLSARTSRLAAEALKKPYDLKFAFGDMFQVQGDAGSIDRAADGFGRGIRLCWAWHTEEEIVEGIRRLAKLIKDVRGRT</sequence>
<dbReference type="EMBL" id="MU005769">
    <property type="protein sequence ID" value="KAF2710174.1"/>
    <property type="molecule type" value="Genomic_DNA"/>
</dbReference>
<accession>A0A6G1KBH6</accession>
<dbReference type="InterPro" id="IPR015422">
    <property type="entry name" value="PyrdxlP-dep_Trfase_small"/>
</dbReference>
<dbReference type="Gene3D" id="3.90.1150.10">
    <property type="entry name" value="Aspartate Aminotransferase, domain 1"/>
    <property type="match status" value="1"/>
</dbReference>
<gene>
    <name evidence="2" type="ORF">K504DRAFT_476231</name>
</gene>
<evidence type="ECO:0000259" key="1">
    <source>
        <dbReference type="Pfam" id="PF00155"/>
    </source>
</evidence>
<dbReference type="InterPro" id="IPR004839">
    <property type="entry name" value="Aminotransferase_I/II_large"/>
</dbReference>
<name>A0A6G1KBH6_9PLEO</name>
<dbReference type="SUPFAM" id="SSF53383">
    <property type="entry name" value="PLP-dependent transferases"/>
    <property type="match status" value="1"/>
</dbReference>
<evidence type="ECO:0000313" key="3">
    <source>
        <dbReference type="Proteomes" id="UP000799428"/>
    </source>
</evidence>
<dbReference type="CDD" id="cd00609">
    <property type="entry name" value="AAT_like"/>
    <property type="match status" value="1"/>
</dbReference>
<keyword evidence="2" id="KW-0032">Aminotransferase</keyword>
<dbReference type="AlphaFoldDB" id="A0A6G1KBH6"/>
<organism evidence="2 3">
    <name type="scientific">Pleomassaria siparia CBS 279.74</name>
    <dbReference type="NCBI Taxonomy" id="1314801"/>
    <lineage>
        <taxon>Eukaryota</taxon>
        <taxon>Fungi</taxon>
        <taxon>Dikarya</taxon>
        <taxon>Ascomycota</taxon>
        <taxon>Pezizomycotina</taxon>
        <taxon>Dothideomycetes</taxon>
        <taxon>Pleosporomycetidae</taxon>
        <taxon>Pleosporales</taxon>
        <taxon>Pleomassariaceae</taxon>
        <taxon>Pleomassaria</taxon>
    </lineage>
</organism>
<dbReference type="Pfam" id="PF00155">
    <property type="entry name" value="Aminotran_1_2"/>
    <property type="match status" value="1"/>
</dbReference>